<comment type="caution">
    <text evidence="1">The sequence shown here is derived from an EMBL/GenBank/DDBJ whole genome shotgun (WGS) entry which is preliminary data.</text>
</comment>
<dbReference type="InterPro" id="IPR051604">
    <property type="entry name" value="Ergot_Alk_Oxidoreductase"/>
</dbReference>
<protein>
    <submittedName>
        <fullName evidence="1">Uncharacterized protein</fullName>
    </submittedName>
</protein>
<dbReference type="PANTHER" id="PTHR43162">
    <property type="match status" value="1"/>
</dbReference>
<reference evidence="1 2" key="1">
    <citation type="submission" date="2020-09" db="EMBL/GenBank/DDBJ databases">
        <title>Diversity and distribution of actinomycetes associated with coral in the coast of Hainan.</title>
        <authorList>
            <person name="Li F."/>
        </authorList>
    </citation>
    <scope>NUCLEOTIDE SEQUENCE [LARGE SCALE GENOMIC DNA]</scope>
    <source>
        <strain evidence="1 2">HNM0947</strain>
    </source>
</reference>
<dbReference type="PANTHER" id="PTHR43162:SF1">
    <property type="entry name" value="PRESTALK A DIFFERENTIATION PROTEIN A"/>
    <property type="match status" value="1"/>
</dbReference>
<dbReference type="Gene3D" id="3.40.50.720">
    <property type="entry name" value="NAD(P)-binding Rossmann-like Domain"/>
    <property type="match status" value="1"/>
</dbReference>
<evidence type="ECO:0000313" key="1">
    <source>
        <dbReference type="EMBL" id="MBE3000026.1"/>
    </source>
</evidence>
<dbReference type="RefSeq" id="WP_193122645.1">
    <property type="nucleotide sequence ID" value="NZ_JADBGI010000012.1"/>
</dbReference>
<dbReference type="EMBL" id="JADBGI010000012">
    <property type="protein sequence ID" value="MBE3000026.1"/>
    <property type="molecule type" value="Genomic_DNA"/>
</dbReference>
<proteinExistence type="predicted"/>
<dbReference type="Gene3D" id="3.90.25.10">
    <property type="entry name" value="UDP-galactose 4-epimerase, domain 1"/>
    <property type="match status" value="1"/>
</dbReference>
<evidence type="ECO:0000313" key="2">
    <source>
        <dbReference type="Proteomes" id="UP000806528"/>
    </source>
</evidence>
<keyword evidence="2" id="KW-1185">Reference proteome</keyword>
<dbReference type="Proteomes" id="UP000806528">
    <property type="component" value="Unassembled WGS sequence"/>
</dbReference>
<name>A0ABR9P855_9ACTN</name>
<dbReference type="SUPFAM" id="SSF51735">
    <property type="entry name" value="NAD(P)-binding Rossmann-fold domains"/>
    <property type="match status" value="1"/>
</dbReference>
<accession>A0ABR9P855</accession>
<organism evidence="1 2">
    <name type="scientific">Nocardiopsis coralli</name>
    <dbReference type="NCBI Taxonomy" id="2772213"/>
    <lineage>
        <taxon>Bacteria</taxon>
        <taxon>Bacillati</taxon>
        <taxon>Actinomycetota</taxon>
        <taxon>Actinomycetes</taxon>
        <taxon>Streptosporangiales</taxon>
        <taxon>Nocardiopsidaceae</taxon>
        <taxon>Nocardiopsis</taxon>
    </lineage>
</organism>
<sequence>MQNLHRAISTHGVDIVEHGELFVPAGRGRTTFLDARDVAEAVRLILAEPDAHAGRTYTLTGSETLDMDGVAQIVSAALERPVRYARPGALRFAGRLLRRGVTWDTVAFMAGVYTLTRFGRNDVVTTDLPKLLGRPATPMADWARDHRRVFDTRAWT</sequence>
<gene>
    <name evidence="1" type="ORF">IDM40_15100</name>
</gene>
<dbReference type="InterPro" id="IPR036291">
    <property type="entry name" value="NAD(P)-bd_dom_sf"/>
</dbReference>